<dbReference type="AlphaFoldDB" id="A7VSP1"/>
<gene>
    <name evidence="1" type="ORF">CLOLEP_01582</name>
</gene>
<dbReference type="HOGENOM" id="CLU_3151291_0_0_9"/>
<proteinExistence type="predicted"/>
<organism evidence="1 2">
    <name type="scientific">[Clostridium] leptum DSM 753</name>
    <dbReference type="NCBI Taxonomy" id="428125"/>
    <lineage>
        <taxon>Bacteria</taxon>
        <taxon>Bacillati</taxon>
        <taxon>Bacillota</taxon>
        <taxon>Clostridia</taxon>
        <taxon>Eubacteriales</taxon>
        <taxon>Oscillospiraceae</taxon>
        <taxon>Oscillospiraceae incertae sedis</taxon>
    </lineage>
</organism>
<evidence type="ECO:0000313" key="1">
    <source>
        <dbReference type="EMBL" id="EDO61187.1"/>
    </source>
</evidence>
<protein>
    <submittedName>
        <fullName evidence="1">Uncharacterized protein</fullName>
    </submittedName>
</protein>
<evidence type="ECO:0000313" key="2">
    <source>
        <dbReference type="Proteomes" id="UP000003490"/>
    </source>
</evidence>
<reference evidence="1 2" key="2">
    <citation type="submission" date="2007-08" db="EMBL/GenBank/DDBJ databases">
        <authorList>
            <person name="Fulton L."/>
            <person name="Clifton S."/>
            <person name="Fulton B."/>
            <person name="Xu J."/>
            <person name="Minx P."/>
            <person name="Pepin K.H."/>
            <person name="Johnson M."/>
            <person name="Thiruvilangam P."/>
            <person name="Bhonagiri V."/>
            <person name="Nash W.E."/>
            <person name="Wang C."/>
            <person name="Mardis E.R."/>
            <person name="Wilson R.K."/>
        </authorList>
    </citation>
    <scope>NUCLEOTIDE SEQUENCE [LARGE SCALE GENOMIC DNA]</scope>
    <source>
        <strain evidence="1 2">DSM 753</strain>
    </source>
</reference>
<dbReference type="EMBL" id="ABCB02000018">
    <property type="protein sequence ID" value="EDO61187.1"/>
    <property type="molecule type" value="Genomic_DNA"/>
</dbReference>
<name>A7VSP1_9FIRM</name>
<accession>A7VSP1</accession>
<dbReference type="Proteomes" id="UP000003490">
    <property type="component" value="Unassembled WGS sequence"/>
</dbReference>
<reference evidence="1 2" key="1">
    <citation type="submission" date="2007-08" db="EMBL/GenBank/DDBJ databases">
        <title>Draft genome sequence of Clostridium leptum (DSM 753).</title>
        <authorList>
            <person name="Sudarsanam P."/>
            <person name="Ley R."/>
            <person name="Guruge J."/>
            <person name="Turnbaugh P.J."/>
            <person name="Mahowald M."/>
            <person name="Liep D."/>
            <person name="Gordon J."/>
        </authorList>
    </citation>
    <scope>NUCLEOTIDE SEQUENCE [LARGE SCALE GENOMIC DNA]</scope>
    <source>
        <strain evidence="1 2">DSM 753</strain>
    </source>
</reference>
<sequence>MFAVPARKELEKIYKIGTNITRGMVLLFYKMQNGNGRVHCYEKVFRGI</sequence>
<comment type="caution">
    <text evidence="1">The sequence shown here is derived from an EMBL/GenBank/DDBJ whole genome shotgun (WGS) entry which is preliminary data.</text>
</comment>